<dbReference type="PANTHER" id="PTHR10590">
    <property type="entry name" value="SODIUM/NUCLEOSIDE COTRANSPORTER"/>
    <property type="match status" value="1"/>
</dbReference>
<feature type="transmembrane region" description="Helical" evidence="1">
    <location>
        <begin position="7"/>
        <end position="28"/>
    </location>
</feature>
<name>A0ABM1A3Q7_APLCA</name>
<keyword evidence="1" id="KW-0472">Membrane</keyword>
<dbReference type="InterPro" id="IPR008276">
    <property type="entry name" value="C_nuclsd_transpt"/>
</dbReference>
<dbReference type="GeneID" id="106012289"/>
<feature type="domain" description="Concentrative nucleoside transporter C-terminal" evidence="2">
    <location>
        <begin position="34"/>
        <end position="150"/>
    </location>
</feature>
<evidence type="ECO:0000259" key="2">
    <source>
        <dbReference type="Pfam" id="PF07662"/>
    </source>
</evidence>
<proteinExistence type="predicted"/>
<keyword evidence="1" id="KW-0812">Transmembrane</keyword>
<keyword evidence="3" id="KW-1185">Reference proteome</keyword>
<reference evidence="4" key="1">
    <citation type="submission" date="2025-08" db="UniProtKB">
        <authorList>
            <consortium name="RefSeq"/>
        </authorList>
    </citation>
    <scope>IDENTIFICATION</scope>
</reference>
<dbReference type="Proteomes" id="UP000694888">
    <property type="component" value="Unplaced"/>
</dbReference>
<evidence type="ECO:0000313" key="3">
    <source>
        <dbReference type="Proteomes" id="UP000694888"/>
    </source>
</evidence>
<protein>
    <submittedName>
        <fullName evidence="4">Solute carrier family 28 member 3</fullName>
    </submittedName>
</protein>
<evidence type="ECO:0000256" key="1">
    <source>
        <dbReference type="SAM" id="Phobius"/>
    </source>
</evidence>
<keyword evidence="1" id="KW-1133">Transmembrane helix</keyword>
<accession>A0ABM1A3Q7</accession>
<dbReference type="PANTHER" id="PTHR10590:SF4">
    <property type="entry name" value="SOLUTE CARRIER FAMILY 28 MEMBER 3"/>
    <property type="match status" value="1"/>
</dbReference>
<evidence type="ECO:0000313" key="4">
    <source>
        <dbReference type="RefSeq" id="XP_012940213.1"/>
    </source>
</evidence>
<dbReference type="RefSeq" id="XP_012940213.1">
    <property type="nucleotide sequence ID" value="XM_013084759.2"/>
</dbReference>
<dbReference type="Pfam" id="PF07662">
    <property type="entry name" value="Nucleos_tra2_C"/>
    <property type="match status" value="1"/>
</dbReference>
<sequence length="151" mass="16404">MTPSQLFLVITSIFSSLGGAYLAILSALGISLQYIIPSMVISAPATFAVCKLVVPESKPNRKSDRKVVLGNGENEKYNNLMEAIQMGAISMLPMVGDIIVSAFTFVTLISWINSTTAWFGDRLGVHNLTIEVMASYVLYPVAYIMGIHPDD</sequence>
<organism evidence="3 4">
    <name type="scientific">Aplysia californica</name>
    <name type="common">California sea hare</name>
    <dbReference type="NCBI Taxonomy" id="6500"/>
    <lineage>
        <taxon>Eukaryota</taxon>
        <taxon>Metazoa</taxon>
        <taxon>Spiralia</taxon>
        <taxon>Lophotrochozoa</taxon>
        <taxon>Mollusca</taxon>
        <taxon>Gastropoda</taxon>
        <taxon>Heterobranchia</taxon>
        <taxon>Euthyneura</taxon>
        <taxon>Tectipleura</taxon>
        <taxon>Aplysiida</taxon>
        <taxon>Aplysioidea</taxon>
        <taxon>Aplysiidae</taxon>
        <taxon>Aplysia</taxon>
    </lineage>
</organism>
<dbReference type="InterPro" id="IPR011657">
    <property type="entry name" value="CNT_C_dom"/>
</dbReference>
<feature type="transmembrane region" description="Helical" evidence="1">
    <location>
        <begin position="91"/>
        <end position="112"/>
    </location>
</feature>
<feature type="non-terminal residue" evidence="4">
    <location>
        <position position="151"/>
    </location>
</feature>
<feature type="transmembrane region" description="Helical" evidence="1">
    <location>
        <begin position="124"/>
        <end position="145"/>
    </location>
</feature>
<gene>
    <name evidence="4" type="primary">LOC106012289</name>
</gene>